<feature type="transmembrane region" description="Helical" evidence="9">
    <location>
        <begin position="275"/>
        <end position="298"/>
    </location>
</feature>
<feature type="transmembrane region" description="Helical" evidence="9">
    <location>
        <begin position="12"/>
        <end position="40"/>
    </location>
</feature>
<gene>
    <name evidence="11" type="ORF">G5B36_15275</name>
    <name evidence="10" type="ORF">L0N08_00280</name>
</gene>
<comment type="caution">
    <text evidence="10">The sequence shown here is derived from an EMBL/GenBank/DDBJ whole genome shotgun (WGS) entry which is preliminary data.</text>
</comment>
<evidence type="ECO:0000256" key="3">
    <source>
        <dbReference type="ARBA" id="ARBA00022448"/>
    </source>
</evidence>
<keyword evidence="8 9" id="KW-0472">Membrane</keyword>
<organism evidence="10 13">
    <name type="scientific">Enterocloster aldenensis</name>
    <dbReference type="NCBI Taxonomy" id="358742"/>
    <lineage>
        <taxon>Bacteria</taxon>
        <taxon>Bacillati</taxon>
        <taxon>Bacillota</taxon>
        <taxon>Clostridia</taxon>
        <taxon>Lachnospirales</taxon>
        <taxon>Lachnospiraceae</taxon>
        <taxon>Enterocloster</taxon>
    </lineage>
</organism>
<dbReference type="Gene3D" id="1.20.1070.10">
    <property type="entry name" value="Rhodopsin 7-helix transmembrane proteins"/>
    <property type="match status" value="1"/>
</dbReference>
<feature type="transmembrane region" description="Helical" evidence="9">
    <location>
        <begin position="46"/>
        <end position="67"/>
    </location>
</feature>
<reference evidence="11" key="2">
    <citation type="submission" date="2020-02" db="EMBL/GenBank/DDBJ databases">
        <authorList>
            <person name="Littmann E."/>
            <person name="Sorbara M."/>
        </authorList>
    </citation>
    <scope>NUCLEOTIDE SEQUENCE</scope>
    <source>
        <strain evidence="11">MSK.1.17</strain>
    </source>
</reference>
<dbReference type="Pfam" id="PF02386">
    <property type="entry name" value="TrkH"/>
    <property type="match status" value="1"/>
</dbReference>
<evidence type="ECO:0000313" key="12">
    <source>
        <dbReference type="Proteomes" id="UP000669239"/>
    </source>
</evidence>
<dbReference type="Proteomes" id="UP000669239">
    <property type="component" value="Unassembled WGS sequence"/>
</dbReference>
<keyword evidence="7" id="KW-0406">Ion transport</keyword>
<comment type="similarity">
    <text evidence="2">Belongs to the TrkH potassium transport family.</text>
</comment>
<keyword evidence="12" id="KW-1185">Reference proteome</keyword>
<evidence type="ECO:0000313" key="11">
    <source>
        <dbReference type="EMBL" id="NSJ50051.1"/>
    </source>
</evidence>
<evidence type="ECO:0000256" key="2">
    <source>
        <dbReference type="ARBA" id="ARBA00009137"/>
    </source>
</evidence>
<reference evidence="10" key="3">
    <citation type="submission" date="2022-01" db="EMBL/GenBank/DDBJ databases">
        <title>Collection of gut derived symbiotic bacterial strains cultured from healthy donors.</title>
        <authorList>
            <person name="Lin H."/>
            <person name="Kohout C."/>
            <person name="Waligurski E."/>
            <person name="Pamer E.G."/>
        </authorList>
    </citation>
    <scope>NUCLEOTIDE SEQUENCE</scope>
    <source>
        <strain evidence="10">DFI.6.55</strain>
    </source>
</reference>
<dbReference type="Proteomes" id="UP001299608">
    <property type="component" value="Unassembled WGS sequence"/>
</dbReference>
<keyword evidence="5 9" id="KW-0812">Transmembrane</keyword>
<keyword evidence="6 9" id="KW-1133">Transmembrane helix</keyword>
<dbReference type="EMBL" id="JAAITT010000021">
    <property type="protein sequence ID" value="NSJ50051.1"/>
    <property type="molecule type" value="Genomic_DNA"/>
</dbReference>
<evidence type="ECO:0000256" key="1">
    <source>
        <dbReference type="ARBA" id="ARBA00004651"/>
    </source>
</evidence>
<keyword evidence="3" id="KW-0813">Transport</keyword>
<keyword evidence="4" id="KW-1003">Cell membrane</keyword>
<dbReference type="InterPro" id="IPR003445">
    <property type="entry name" value="Cat_transpt"/>
</dbReference>
<evidence type="ECO:0000256" key="9">
    <source>
        <dbReference type="SAM" id="Phobius"/>
    </source>
</evidence>
<dbReference type="GO" id="GO:0008324">
    <property type="term" value="F:monoatomic cation transmembrane transporter activity"/>
    <property type="evidence" value="ECO:0007669"/>
    <property type="project" value="InterPro"/>
</dbReference>
<dbReference type="PANTHER" id="PTHR32024:SF2">
    <property type="entry name" value="TRK SYSTEM POTASSIUM UPTAKE PROTEIN TRKG-RELATED"/>
    <property type="match status" value="1"/>
</dbReference>
<evidence type="ECO:0000256" key="5">
    <source>
        <dbReference type="ARBA" id="ARBA00022692"/>
    </source>
</evidence>
<sequence length="503" mass="55300">MENGRNEIGGRQLVAGYLGVVLMLIGGIILLPLAALPAFWDEVSMARYFTVPGVAAVFAGYVMYLPIKGREALRLTGHQDALIVVLSWVLAIVFCAVPFMMTGNYDFTQAVFECTSGWSTTGLSVVDVTRCPRIFLLYRSIMLFFGGVGLVLVMVSVLSDRHGMRLYSAEGHSDRLLPNLVKSARMIIAIYMGYILSGTLLYMFFGMDWFDGLNHSIAALSTGGFSTKAESIGYYDSLGIELVTIVLMLLGCTNFLAHLFLIRGKLKTFFRYCEVRFMLMICGFFTPVMAVLLLYAGLSGNVGQGFRDGLFQVVTALTTTGFQTVDSFAAFSSPLLLVMTLLMLVGGGTGSTAGGIKQIRVWIALKSLYWSMRSRISRKRTVYSDSIQKLDGKEFLTARGRLDTLEFIGVYLSVFMLGTMVLCMCGFDIGDSMFEFASALGTVGLSVGITSYDASPAVLWTETAGMFVGRLEIYVVFVAAVQLGREIKHGAQKRGRRWKKYAR</sequence>
<dbReference type="AlphaFoldDB" id="A0AAX1SRC5"/>
<feature type="transmembrane region" description="Helical" evidence="9">
    <location>
        <begin position="328"/>
        <end position="347"/>
    </location>
</feature>
<dbReference type="GeneID" id="97204076"/>
<feature type="transmembrane region" description="Helical" evidence="9">
    <location>
        <begin position="79"/>
        <end position="101"/>
    </location>
</feature>
<evidence type="ECO:0000313" key="10">
    <source>
        <dbReference type="EMBL" id="MCG4743843.1"/>
    </source>
</evidence>
<evidence type="ECO:0000313" key="13">
    <source>
        <dbReference type="Proteomes" id="UP001299608"/>
    </source>
</evidence>
<dbReference type="EMBL" id="JAKNGE010000001">
    <property type="protein sequence ID" value="MCG4743843.1"/>
    <property type="molecule type" value="Genomic_DNA"/>
</dbReference>
<dbReference type="PANTHER" id="PTHR32024">
    <property type="entry name" value="TRK SYSTEM POTASSIUM UPTAKE PROTEIN TRKG-RELATED"/>
    <property type="match status" value="1"/>
</dbReference>
<reference evidence="11 12" key="1">
    <citation type="journal article" date="2020" name="Cell Host Microbe">
        <title>Functional and Genomic Variation between Human-Derived Isolates of Lachnospiraceae Reveals Inter- and Intra-Species Diversity.</title>
        <authorList>
            <person name="Sorbara M.T."/>
            <person name="Littmann E.R."/>
            <person name="Fontana E."/>
            <person name="Moody T.U."/>
            <person name="Kohout C.E."/>
            <person name="Gjonbalaj M."/>
            <person name="Eaton V."/>
            <person name="Seok R."/>
            <person name="Leiner I.M."/>
            <person name="Pamer E.G."/>
        </authorList>
    </citation>
    <scope>NUCLEOTIDE SEQUENCE [LARGE SCALE GENOMIC DNA]</scope>
    <source>
        <strain evidence="11 12">MSK.1.17</strain>
    </source>
</reference>
<name>A0AAX1SRC5_9FIRM</name>
<dbReference type="RefSeq" id="WP_117556920.1">
    <property type="nucleotide sequence ID" value="NZ_BAABZL010000001.1"/>
</dbReference>
<dbReference type="GO" id="GO:0030001">
    <property type="term" value="P:metal ion transport"/>
    <property type="evidence" value="ECO:0007669"/>
    <property type="project" value="UniProtKB-ARBA"/>
</dbReference>
<feature type="transmembrane region" description="Helical" evidence="9">
    <location>
        <begin position="464"/>
        <end position="484"/>
    </location>
</feature>
<evidence type="ECO:0000256" key="6">
    <source>
        <dbReference type="ARBA" id="ARBA00022989"/>
    </source>
</evidence>
<feature type="transmembrane region" description="Helical" evidence="9">
    <location>
        <begin position="408"/>
        <end position="427"/>
    </location>
</feature>
<accession>A0AAX1SRC5</accession>
<dbReference type="GO" id="GO:0005886">
    <property type="term" value="C:plasma membrane"/>
    <property type="evidence" value="ECO:0007669"/>
    <property type="project" value="UniProtKB-SubCell"/>
</dbReference>
<feature type="transmembrane region" description="Helical" evidence="9">
    <location>
        <begin position="186"/>
        <end position="205"/>
    </location>
</feature>
<feature type="transmembrane region" description="Helical" evidence="9">
    <location>
        <begin position="242"/>
        <end position="263"/>
    </location>
</feature>
<protein>
    <submittedName>
        <fullName evidence="10">TrkH family potassium uptake protein</fullName>
    </submittedName>
</protein>
<evidence type="ECO:0000256" key="8">
    <source>
        <dbReference type="ARBA" id="ARBA00023136"/>
    </source>
</evidence>
<feature type="transmembrane region" description="Helical" evidence="9">
    <location>
        <begin position="136"/>
        <end position="158"/>
    </location>
</feature>
<comment type="subcellular location">
    <subcellularLocation>
        <location evidence="1">Cell membrane</location>
        <topology evidence="1">Multi-pass membrane protein</topology>
    </subcellularLocation>
</comment>
<evidence type="ECO:0000256" key="4">
    <source>
        <dbReference type="ARBA" id="ARBA00022475"/>
    </source>
</evidence>
<proteinExistence type="inferred from homology"/>
<evidence type="ECO:0000256" key="7">
    <source>
        <dbReference type="ARBA" id="ARBA00023065"/>
    </source>
</evidence>